<dbReference type="PANTHER" id="PTHR47964">
    <property type="entry name" value="ATP-DEPENDENT DNA HELICASE HOMOLOG RECG, CHLOROPLASTIC"/>
    <property type="match status" value="1"/>
</dbReference>
<keyword evidence="2 13" id="KW-0963">Cytoplasm</keyword>
<dbReference type="Gene3D" id="3.40.50.300">
    <property type="entry name" value="P-loop containing nucleotide triphosphate hydrolases"/>
    <property type="match status" value="2"/>
</dbReference>
<dbReference type="InterPro" id="IPR027417">
    <property type="entry name" value="P-loop_NTPase"/>
</dbReference>
<evidence type="ECO:0000256" key="1">
    <source>
        <dbReference type="ARBA" id="ARBA00004496"/>
    </source>
</evidence>
<dbReference type="PROSITE" id="PS51194">
    <property type="entry name" value="HELICASE_CTER"/>
    <property type="match status" value="1"/>
</dbReference>
<evidence type="ECO:0000256" key="5">
    <source>
        <dbReference type="ARBA" id="ARBA00022801"/>
    </source>
</evidence>
<comment type="subcellular location">
    <subcellularLocation>
        <location evidence="1 13">Cytoplasm</location>
    </subcellularLocation>
</comment>
<dbReference type="SMART" id="SM00982">
    <property type="entry name" value="TRCF"/>
    <property type="match status" value="1"/>
</dbReference>
<feature type="domain" description="Helicase C-terminal" evidence="15">
    <location>
        <begin position="835"/>
        <end position="989"/>
    </location>
</feature>
<dbReference type="PANTHER" id="PTHR47964:SF1">
    <property type="entry name" value="ATP-DEPENDENT DNA HELICASE HOMOLOG RECG, CHLOROPLASTIC"/>
    <property type="match status" value="1"/>
</dbReference>
<keyword evidence="6" id="KW-0347">Helicase</keyword>
<dbReference type="InterPro" id="IPR005118">
    <property type="entry name" value="TRCF_C"/>
</dbReference>
<dbReference type="RefSeq" id="WP_146959192.1">
    <property type="nucleotide sequence ID" value="NZ_CP042467.1"/>
</dbReference>
<keyword evidence="3 13" id="KW-0547">Nucleotide-binding</keyword>
<keyword evidence="7 13" id="KW-0067">ATP-binding</keyword>
<evidence type="ECO:0000256" key="11">
    <source>
        <dbReference type="ARBA" id="ARBA00061399"/>
    </source>
</evidence>
<keyword evidence="9 13" id="KW-0234">DNA repair</keyword>
<keyword evidence="5 13" id="KW-0378">Hydrolase</keyword>
<evidence type="ECO:0000256" key="9">
    <source>
        <dbReference type="ARBA" id="ARBA00023204"/>
    </source>
</evidence>
<dbReference type="GO" id="GO:0003684">
    <property type="term" value="F:damaged DNA binding"/>
    <property type="evidence" value="ECO:0007669"/>
    <property type="project" value="InterPro"/>
</dbReference>
<dbReference type="Gene3D" id="3.90.1150.50">
    <property type="entry name" value="Transcription-repair-coupling factor, D7 domain"/>
    <property type="match status" value="1"/>
</dbReference>
<feature type="domain" description="Helicase ATP-binding" evidence="14">
    <location>
        <begin position="653"/>
        <end position="814"/>
    </location>
</feature>
<evidence type="ECO:0000256" key="8">
    <source>
        <dbReference type="ARBA" id="ARBA00023125"/>
    </source>
</evidence>
<dbReference type="GO" id="GO:0005737">
    <property type="term" value="C:cytoplasm"/>
    <property type="evidence" value="ECO:0007669"/>
    <property type="project" value="UniProtKB-SubCell"/>
</dbReference>
<evidence type="ECO:0000256" key="7">
    <source>
        <dbReference type="ARBA" id="ARBA00022840"/>
    </source>
</evidence>
<dbReference type="CDD" id="cd17991">
    <property type="entry name" value="DEXHc_TRCF"/>
    <property type="match status" value="1"/>
</dbReference>
<dbReference type="Pfam" id="PF00270">
    <property type="entry name" value="DEAD"/>
    <property type="match status" value="1"/>
</dbReference>
<dbReference type="InterPro" id="IPR014001">
    <property type="entry name" value="Helicase_ATP-bd"/>
</dbReference>
<dbReference type="OrthoDB" id="9804325at2"/>
<evidence type="ECO:0000259" key="14">
    <source>
        <dbReference type="PROSITE" id="PS51192"/>
    </source>
</evidence>
<evidence type="ECO:0000259" key="15">
    <source>
        <dbReference type="PROSITE" id="PS51194"/>
    </source>
</evidence>
<dbReference type="Gene3D" id="3.30.2060.10">
    <property type="entry name" value="Penicillin-binding protein 1b domain"/>
    <property type="match status" value="1"/>
</dbReference>
<dbReference type="EMBL" id="CP042467">
    <property type="protein sequence ID" value="QED27507.1"/>
    <property type="molecule type" value="Genomic_DNA"/>
</dbReference>
<accession>A0A5B8XQV5</accession>
<dbReference type="SMART" id="SM01058">
    <property type="entry name" value="CarD_TRCF"/>
    <property type="match status" value="1"/>
</dbReference>
<keyword evidence="4 13" id="KW-0227">DNA damage</keyword>
<dbReference type="InterPro" id="IPR001650">
    <property type="entry name" value="Helicase_C-like"/>
</dbReference>
<dbReference type="SUPFAM" id="SSF141259">
    <property type="entry name" value="CarD-like"/>
    <property type="match status" value="1"/>
</dbReference>
<dbReference type="GO" id="GO:0000716">
    <property type="term" value="P:transcription-coupled nucleotide-excision repair, DNA damage recognition"/>
    <property type="evidence" value="ECO:0007669"/>
    <property type="project" value="UniProtKB-UniRule"/>
</dbReference>
<dbReference type="Proteomes" id="UP000321595">
    <property type="component" value="Chromosome"/>
</dbReference>
<evidence type="ECO:0000256" key="4">
    <source>
        <dbReference type="ARBA" id="ARBA00022763"/>
    </source>
</evidence>
<dbReference type="NCBIfam" id="TIGR00580">
    <property type="entry name" value="mfd"/>
    <property type="match status" value="1"/>
</dbReference>
<evidence type="ECO:0000256" key="12">
    <source>
        <dbReference type="ARBA" id="ARBA00070128"/>
    </source>
</evidence>
<dbReference type="Pfam" id="PF17757">
    <property type="entry name" value="UvrB_inter"/>
    <property type="match status" value="1"/>
</dbReference>
<evidence type="ECO:0000256" key="3">
    <source>
        <dbReference type="ARBA" id="ARBA00022741"/>
    </source>
</evidence>
<name>A0A5B8XQV5_9DELT</name>
<comment type="similarity">
    <text evidence="10 13">In the N-terminal section; belongs to the UvrB family.</text>
</comment>
<dbReference type="Gene3D" id="2.40.10.170">
    <property type="match status" value="1"/>
</dbReference>
<dbReference type="GO" id="GO:0006355">
    <property type="term" value="P:regulation of DNA-templated transcription"/>
    <property type="evidence" value="ECO:0007669"/>
    <property type="project" value="UniProtKB-UniRule"/>
</dbReference>
<dbReference type="SMART" id="SM00490">
    <property type="entry name" value="HELICc"/>
    <property type="match status" value="1"/>
</dbReference>
<dbReference type="GO" id="GO:0016787">
    <property type="term" value="F:hydrolase activity"/>
    <property type="evidence" value="ECO:0007669"/>
    <property type="project" value="UniProtKB-KW"/>
</dbReference>
<evidence type="ECO:0000256" key="2">
    <source>
        <dbReference type="ARBA" id="ARBA00022490"/>
    </source>
</evidence>
<dbReference type="FunFam" id="3.40.50.300:FF:000546">
    <property type="entry name" value="Transcription-repair-coupling factor"/>
    <property type="match status" value="1"/>
</dbReference>
<reference evidence="16 17" key="1">
    <citation type="submission" date="2019-08" db="EMBL/GenBank/DDBJ databases">
        <authorList>
            <person name="Liang Q."/>
        </authorList>
    </citation>
    <scope>NUCLEOTIDE SEQUENCE [LARGE SCALE GENOMIC DNA]</scope>
    <source>
        <strain evidence="16 17">V1718</strain>
    </source>
</reference>
<dbReference type="Gene3D" id="3.40.50.11180">
    <property type="match status" value="1"/>
</dbReference>
<evidence type="ECO:0000256" key="13">
    <source>
        <dbReference type="HAMAP-Rule" id="MF_00969"/>
    </source>
</evidence>
<comment type="function">
    <text evidence="13">Couples transcription and DNA repair by recognizing RNA polymerase (RNAP) stalled at DNA lesions. Mediates ATP-dependent release of RNAP and its truncated transcript from the DNA, and recruitment of nucleotide excision repair machinery to the damaged site.</text>
</comment>
<dbReference type="GO" id="GO:0003678">
    <property type="term" value="F:DNA helicase activity"/>
    <property type="evidence" value="ECO:0007669"/>
    <property type="project" value="TreeGrafter"/>
</dbReference>
<dbReference type="InterPro" id="IPR011545">
    <property type="entry name" value="DEAD/DEAH_box_helicase_dom"/>
</dbReference>
<dbReference type="SUPFAM" id="SSF143517">
    <property type="entry name" value="TRCF domain-like"/>
    <property type="match status" value="1"/>
</dbReference>
<dbReference type="GO" id="GO:0005524">
    <property type="term" value="F:ATP binding"/>
    <property type="evidence" value="ECO:0007669"/>
    <property type="project" value="UniProtKB-UniRule"/>
</dbReference>
<dbReference type="InterPro" id="IPR003711">
    <property type="entry name" value="CarD-like/TRCF_RID"/>
</dbReference>
<dbReference type="InterPro" id="IPR041471">
    <property type="entry name" value="UvrB_inter"/>
</dbReference>
<evidence type="ECO:0000313" key="16">
    <source>
        <dbReference type="EMBL" id="QED27507.1"/>
    </source>
</evidence>
<dbReference type="HAMAP" id="MF_00969">
    <property type="entry name" value="TRCF"/>
    <property type="match status" value="1"/>
</dbReference>
<evidence type="ECO:0000256" key="10">
    <source>
        <dbReference type="ARBA" id="ARBA00061104"/>
    </source>
</evidence>
<dbReference type="InterPro" id="IPR036101">
    <property type="entry name" value="CarD-like/TRCF_RID_sf"/>
</dbReference>
<dbReference type="Pfam" id="PF02559">
    <property type="entry name" value="CarD_TRCF_RID"/>
    <property type="match status" value="1"/>
</dbReference>
<organism evidence="16 17">
    <name type="scientific">Microvenator marinus</name>
    <dbReference type="NCBI Taxonomy" id="2600177"/>
    <lineage>
        <taxon>Bacteria</taxon>
        <taxon>Deltaproteobacteria</taxon>
        <taxon>Bradymonadales</taxon>
        <taxon>Microvenatoraceae</taxon>
        <taxon>Microvenator</taxon>
    </lineage>
</organism>
<gene>
    <name evidence="13 16" type="primary">mfd</name>
    <name evidence="16" type="ORF">FRD01_09690</name>
</gene>
<evidence type="ECO:0000256" key="6">
    <source>
        <dbReference type="ARBA" id="ARBA00022806"/>
    </source>
</evidence>
<dbReference type="InterPro" id="IPR047112">
    <property type="entry name" value="RecG/Mfd"/>
</dbReference>
<dbReference type="SUPFAM" id="SSF52540">
    <property type="entry name" value="P-loop containing nucleoside triphosphate hydrolases"/>
    <property type="match status" value="4"/>
</dbReference>
<dbReference type="PROSITE" id="PS51192">
    <property type="entry name" value="HELICASE_ATP_BIND_1"/>
    <property type="match status" value="1"/>
</dbReference>
<comment type="similarity">
    <text evidence="11 13">In the C-terminal section; belongs to the helicase family. RecG subfamily.</text>
</comment>
<dbReference type="Pfam" id="PF03461">
    <property type="entry name" value="TRCF"/>
    <property type="match status" value="1"/>
</dbReference>
<keyword evidence="17" id="KW-1185">Reference proteome</keyword>
<dbReference type="SMART" id="SM00487">
    <property type="entry name" value="DEXDc"/>
    <property type="match status" value="1"/>
</dbReference>
<evidence type="ECO:0000313" key="17">
    <source>
        <dbReference type="Proteomes" id="UP000321595"/>
    </source>
</evidence>
<dbReference type="InterPro" id="IPR004576">
    <property type="entry name" value="Mfd"/>
</dbReference>
<protein>
    <recommendedName>
        <fullName evidence="12 13">Transcription-repair-coupling factor</fullName>
        <shortName evidence="13">TRCF</shortName>
        <ecNumber evidence="13">3.6.4.-</ecNumber>
    </recommendedName>
</protein>
<dbReference type="EC" id="3.6.4.-" evidence="13"/>
<dbReference type="Pfam" id="PF00271">
    <property type="entry name" value="Helicase_C"/>
    <property type="match status" value="1"/>
</dbReference>
<proteinExistence type="inferred from homology"/>
<dbReference type="InterPro" id="IPR037235">
    <property type="entry name" value="TRCF-like_C_D7"/>
</dbReference>
<dbReference type="AlphaFoldDB" id="A0A5B8XQV5"/>
<keyword evidence="8 13" id="KW-0238">DNA-binding</keyword>
<dbReference type="KEGG" id="bbae:FRD01_09690"/>
<sequence length="1180" mass="132353">MDIKPHEAREAYPIARLIESLESDQVAYTQASTRSLMVATLSDYSVKTQRPICVVAPSNDEAQALLRDFEIFVSGYADEDLVDTVLLYPEEEVGPYHLTSPDRRLALQRMTALWTLAQPAAPRILITTPGALMRKTLTAELVREHSALWKVGDVLTNEQIRAHLQACAYSEVPLVEDAGTFAIRGDIVDVYSPAHPHPIRMERWGDDVSELRSFDPQTQRTVTEVMAIHTFPIREEILTDAHVKHARDAIRVLGADLNYPSKRVSQMVQDLDARMHFAGIDALLPGFYEEMTGLAGHLRPNTTIVLMDRATGYEAASHLEALRHEEHAACLEESELVFPVESHYLSADAVFADLERFQRIEHGLRVIESVEDGVEVLEFSARTNADVVALRKRTGKVEETIQHLMPEIDQWRELYGRICFVCKTRGQVDRLVALLREYDEDPLVLEPPVDVSEPIPPPTGVIEIYQGNLADGFRSELLSLALISGQDLFGHRAGAAQKPSSPSILEHAAISHFRDLSIGDLVVHLDFGIGKYQGLVRLEVEGVSNEFLLIEYHGTDKLYLPIYRLSRIQKYIGSTEGVRVDKLGGQTWSKTKEKVKANIREIAADLLKLYAERELRKGFAFSPPDEHFREFEDAFPFDETPDQARAIEDVLADMCRPRPMDRLVCGDVGFGKTEVAIRAAMKAALDGRQTAVLVPTTILAEQHLVSFRKRCEPFGVRVEALSRFRSPKETKEIIDAAKAGKVDVLIGTHRLLSKSVEFRDLRLLIVDEEQRFGVAHKEKIKQLRTNLDCLTLTATPIPRTLQMSLLGIRDLSVIATPPHDRLPVRTHVAKFNDVLIREAIMRELNRGGQVFFVHNRVQTIPEIYEHLGKIVPEARVAIAHGQMDETKLEEVMVSYVQGDTNVLLASSIIESGLDIPNANTILINRADMFGLAQLYQLRGRVGRGKERAYAYMLVPARQKPTPDAEKRLEVIQTYTELGSGFQVATYDLEIRGAGNLLSDDQSGHVAAVGLDLYNELLEEAVAEIRGNVHESDVEPEVNIPLEASLPDTYIPATSLRLMFYKRFSLSRSLDELYETFGEMVDRFGEPPAEVLTLRDVIGIKVRLRHLKASRLDIGPSSVRIDLLPDTPIEPAKLLDFIQTTRGKLKLTPEMKLLYSLSPDESSKPLATCDDLLKTLEKFVP</sequence>